<dbReference type="InterPro" id="IPR050696">
    <property type="entry name" value="FtsA/MreB"/>
</dbReference>
<organism evidence="1 2">
    <name type="scientific">Desulforudis audaxviator (strain MP104C)</name>
    <dbReference type="NCBI Taxonomy" id="477974"/>
    <lineage>
        <taxon>Bacteria</taxon>
        <taxon>Bacillati</taxon>
        <taxon>Bacillota</taxon>
        <taxon>Clostridia</taxon>
        <taxon>Thermoanaerobacterales</taxon>
        <taxon>Candidatus Desulforudaceae</taxon>
        <taxon>Candidatus Desulforudis</taxon>
    </lineage>
</organism>
<name>B1I3E2_DESAP</name>
<dbReference type="KEGG" id="dau:Daud_0975"/>
<proteinExistence type="predicted"/>
<dbReference type="PANTHER" id="PTHR32432:SF3">
    <property type="entry name" value="ETHANOLAMINE UTILIZATION PROTEIN EUTJ"/>
    <property type="match status" value="1"/>
</dbReference>
<accession>B1I3E2</accession>
<dbReference type="OrthoDB" id="9765023at2"/>
<protein>
    <submittedName>
        <fullName evidence="1">Type IV pilus assembly protein PilM</fullName>
    </submittedName>
</protein>
<reference evidence="1 2" key="2">
    <citation type="journal article" date="2008" name="Science">
        <title>Environmental genomics reveals a single-species ecosystem deep within Earth.</title>
        <authorList>
            <person name="Chivian D."/>
            <person name="Brodie E.L."/>
            <person name="Alm E.J."/>
            <person name="Culley D.E."/>
            <person name="Dehal P.S."/>
            <person name="Desantis T.Z."/>
            <person name="Gihring T.M."/>
            <person name="Lapidus A."/>
            <person name="Lin L.H."/>
            <person name="Lowry S.R."/>
            <person name="Moser D.P."/>
            <person name="Richardson P.M."/>
            <person name="Southam G."/>
            <person name="Wanger G."/>
            <person name="Pratt L.M."/>
            <person name="Andersen G.L."/>
            <person name="Hazen T.C."/>
            <person name="Brockman F.J."/>
            <person name="Arkin A.P."/>
            <person name="Onstott T.C."/>
        </authorList>
    </citation>
    <scope>NUCLEOTIDE SEQUENCE [LARGE SCALE GENOMIC DNA]</scope>
    <source>
        <strain evidence="1 2">MP104C</strain>
    </source>
</reference>
<dbReference type="Pfam" id="PF11104">
    <property type="entry name" value="PilM_2"/>
    <property type="match status" value="1"/>
</dbReference>
<dbReference type="SUPFAM" id="SSF53067">
    <property type="entry name" value="Actin-like ATPase domain"/>
    <property type="match status" value="2"/>
</dbReference>
<evidence type="ECO:0000313" key="1">
    <source>
        <dbReference type="EMBL" id="ACA59487.1"/>
    </source>
</evidence>
<gene>
    <name evidence="1" type="ordered locus">Daud_0975</name>
</gene>
<dbReference type="PIRSF" id="PIRSF019169">
    <property type="entry name" value="PilM"/>
    <property type="match status" value="1"/>
</dbReference>
<dbReference type="AlphaFoldDB" id="B1I3E2"/>
<keyword evidence="2" id="KW-1185">Reference proteome</keyword>
<dbReference type="Gene3D" id="3.30.420.40">
    <property type="match status" value="2"/>
</dbReference>
<reference evidence="2" key="1">
    <citation type="submission" date="2007-10" db="EMBL/GenBank/DDBJ databases">
        <title>Complete sequence of chromosome of Desulforudis audaxviator MP104C.</title>
        <authorList>
            <person name="Copeland A."/>
            <person name="Lucas S."/>
            <person name="Lapidus A."/>
            <person name="Barry K."/>
            <person name="Glavina del Rio T."/>
            <person name="Dalin E."/>
            <person name="Tice H."/>
            <person name="Bruce D."/>
            <person name="Pitluck S."/>
            <person name="Lowry S.R."/>
            <person name="Larimer F."/>
            <person name="Land M.L."/>
            <person name="Hauser L."/>
            <person name="Kyrpides N."/>
            <person name="Ivanova N.N."/>
            <person name="Richardson P."/>
        </authorList>
    </citation>
    <scope>NUCLEOTIDE SEQUENCE [LARGE SCALE GENOMIC DNA]</scope>
    <source>
        <strain evidence="2">MP104C</strain>
    </source>
</reference>
<dbReference type="eggNOG" id="COG4972">
    <property type="taxonomic scope" value="Bacteria"/>
</dbReference>
<dbReference type="RefSeq" id="WP_012302073.1">
    <property type="nucleotide sequence ID" value="NC_010424.1"/>
</dbReference>
<dbReference type="STRING" id="477974.Daud_0975"/>
<evidence type="ECO:0000313" key="2">
    <source>
        <dbReference type="Proteomes" id="UP000008544"/>
    </source>
</evidence>
<dbReference type="EMBL" id="CP000860">
    <property type="protein sequence ID" value="ACA59487.1"/>
    <property type="molecule type" value="Genomic_DNA"/>
</dbReference>
<dbReference type="NCBIfam" id="TIGR01175">
    <property type="entry name" value="pilM"/>
    <property type="match status" value="1"/>
</dbReference>
<dbReference type="PANTHER" id="PTHR32432">
    <property type="entry name" value="CELL DIVISION PROTEIN FTSA-RELATED"/>
    <property type="match status" value="1"/>
</dbReference>
<dbReference type="HOGENOM" id="CLU_050686_0_1_9"/>
<dbReference type="InterPro" id="IPR005883">
    <property type="entry name" value="PilM"/>
</dbReference>
<dbReference type="Gene3D" id="3.30.1490.300">
    <property type="match status" value="1"/>
</dbReference>
<dbReference type="InterPro" id="IPR043129">
    <property type="entry name" value="ATPase_NBD"/>
</dbReference>
<dbReference type="CDD" id="cd24049">
    <property type="entry name" value="ASKHA_NBD_PilM"/>
    <property type="match status" value="1"/>
</dbReference>
<dbReference type="Proteomes" id="UP000008544">
    <property type="component" value="Chromosome"/>
</dbReference>
<sequence length="374" mass="40084">MNVKQLVKRILPQRTTFTAVDYGTRAIKVATVSLAGPQPTLLQLVRTAQPELGNDETDEGARLSRLAEAVDAAGIKGQHVFAALGADKVITRLVRVPRMPEKELASAVSFEAEKSIPIPLSDLIVRYVKLGETEGEDGTQQQLLLAAVPAQVVHDFYELFVQAGVTISALDLQPLALWRVLGGVVGHEEHPAEVVAVADLGAAHTTLIVVDRGALVFCHSLGVGGDLLTKSMADTYGIDFGEAQQLKEKSGKILSAEEAANITSPDEMQLDFSLRDGLGEIVRELRRALDYYAAGKNARPIKRLVLSGGTCNLKGFVSFMAEALEFPVELGTLPFAVPEGVEAEMSVCDPAMFMAVGLALREARFSLTRPGKGD</sequence>